<proteinExistence type="predicted"/>
<keyword evidence="2" id="KW-1185">Reference proteome</keyword>
<evidence type="ECO:0000313" key="1">
    <source>
        <dbReference type="EMBL" id="MFC4628357.1"/>
    </source>
</evidence>
<reference evidence="2" key="1">
    <citation type="journal article" date="2019" name="Int. J. Syst. Evol. Microbiol.">
        <title>The Global Catalogue of Microorganisms (GCM) 10K type strain sequencing project: providing services to taxonomists for standard genome sequencing and annotation.</title>
        <authorList>
            <consortium name="The Broad Institute Genomics Platform"/>
            <consortium name="The Broad Institute Genome Sequencing Center for Infectious Disease"/>
            <person name="Wu L."/>
            <person name="Ma J."/>
        </authorList>
    </citation>
    <scope>NUCLEOTIDE SEQUENCE [LARGE SCALE GENOMIC DNA]</scope>
    <source>
        <strain evidence="2">CCUG 42722</strain>
    </source>
</reference>
<comment type="caution">
    <text evidence="1">The sequence shown here is derived from an EMBL/GenBank/DDBJ whole genome shotgun (WGS) entry which is preliminary data.</text>
</comment>
<organism evidence="1 2">
    <name type="scientific">Promicromonospora alba</name>
    <dbReference type="NCBI Taxonomy" id="1616110"/>
    <lineage>
        <taxon>Bacteria</taxon>
        <taxon>Bacillati</taxon>
        <taxon>Actinomycetota</taxon>
        <taxon>Actinomycetes</taxon>
        <taxon>Micrococcales</taxon>
        <taxon>Promicromonosporaceae</taxon>
        <taxon>Promicromonospora</taxon>
    </lineage>
</organism>
<dbReference type="RefSeq" id="WP_377134367.1">
    <property type="nucleotide sequence ID" value="NZ_JBHSFI010000003.1"/>
</dbReference>
<dbReference type="EMBL" id="JBHSFI010000003">
    <property type="protein sequence ID" value="MFC4628357.1"/>
    <property type="molecule type" value="Genomic_DNA"/>
</dbReference>
<accession>A0ABV9HDZ9</accession>
<gene>
    <name evidence="1" type="ORF">ACFO6V_08930</name>
</gene>
<protein>
    <submittedName>
        <fullName evidence="1">Uncharacterized protein</fullName>
    </submittedName>
</protein>
<evidence type="ECO:0000313" key="2">
    <source>
        <dbReference type="Proteomes" id="UP001596011"/>
    </source>
</evidence>
<sequence length="56" mass="6017">MSKTPCRFVTNDTVIAGSVGGEVRRLGEAAVDEVESWVRTGTFRTPVHPETLAITA</sequence>
<dbReference type="Proteomes" id="UP001596011">
    <property type="component" value="Unassembled WGS sequence"/>
</dbReference>
<name>A0ABV9HDZ9_9MICO</name>